<keyword evidence="1" id="KW-0460">Magnesium</keyword>
<dbReference type="STRING" id="58114.SAMN05216270_102253"/>
<keyword evidence="1" id="KW-0479">Metal-binding</keyword>
<gene>
    <name evidence="3" type="ORF">SAMN05216270_102253</name>
</gene>
<evidence type="ECO:0000259" key="2">
    <source>
        <dbReference type="Pfam" id="PF16473"/>
    </source>
</evidence>
<name>A0A1G6SRP8_9ACTN</name>
<dbReference type="GO" id="GO:0008408">
    <property type="term" value="F:3'-5' exonuclease activity"/>
    <property type="evidence" value="ECO:0007669"/>
    <property type="project" value="InterPro"/>
</dbReference>
<dbReference type="NCBIfam" id="NF033638">
    <property type="entry name" value="RNase_AS"/>
    <property type="match status" value="1"/>
</dbReference>
<evidence type="ECO:0000313" key="3">
    <source>
        <dbReference type="EMBL" id="SDD19489.1"/>
    </source>
</evidence>
<dbReference type="InterPro" id="IPR036397">
    <property type="entry name" value="RNaseH_sf"/>
</dbReference>
<organism evidence="3 4">
    <name type="scientific">Glycomyces harbinensis</name>
    <dbReference type="NCBI Taxonomy" id="58114"/>
    <lineage>
        <taxon>Bacteria</taxon>
        <taxon>Bacillati</taxon>
        <taxon>Actinomycetota</taxon>
        <taxon>Actinomycetes</taxon>
        <taxon>Glycomycetales</taxon>
        <taxon>Glycomycetaceae</taxon>
        <taxon>Glycomyces</taxon>
    </lineage>
</organism>
<dbReference type="Proteomes" id="UP000198949">
    <property type="component" value="Unassembled WGS sequence"/>
</dbReference>
<reference evidence="4" key="1">
    <citation type="submission" date="2016-10" db="EMBL/GenBank/DDBJ databases">
        <authorList>
            <person name="Varghese N."/>
            <person name="Submissions S."/>
        </authorList>
    </citation>
    <scope>NUCLEOTIDE SEQUENCE [LARGE SCALE GENOMIC DNA]</scope>
    <source>
        <strain evidence="4">CGMCC 4.3516</strain>
    </source>
</reference>
<dbReference type="Pfam" id="PF16473">
    <property type="entry name" value="Rv2179c-like"/>
    <property type="match status" value="1"/>
</dbReference>
<evidence type="ECO:0000313" key="4">
    <source>
        <dbReference type="Proteomes" id="UP000198949"/>
    </source>
</evidence>
<protein>
    <recommendedName>
        <fullName evidence="1">3'-5' exoribonuclease</fullName>
        <ecNumber evidence="1">3.1.13.-</ecNumber>
    </recommendedName>
</protein>
<keyword evidence="4" id="KW-1185">Reference proteome</keyword>
<keyword evidence="1" id="KW-0269">Exonuclease</keyword>
<feature type="binding site" evidence="1">
    <location>
        <position position="8"/>
    </location>
    <ligand>
        <name>Mg(2+)</name>
        <dbReference type="ChEBI" id="CHEBI:18420"/>
        <note>catalytic</note>
    </ligand>
</feature>
<keyword evidence="1" id="KW-0378">Hydrolase</keyword>
<dbReference type="InterPro" id="IPR030853">
    <property type="entry name" value="3_5_Exoribonuc_actinobac"/>
</dbReference>
<dbReference type="OrthoDB" id="4640719at2"/>
<dbReference type="EC" id="3.1.13.-" evidence="1"/>
<dbReference type="Gene3D" id="3.30.420.10">
    <property type="entry name" value="Ribonuclease H-like superfamily/Ribonuclease H"/>
    <property type="match status" value="1"/>
</dbReference>
<proteinExistence type="inferred from homology"/>
<sequence length="184" mass="21210">MAYRYFYDCEFIEDGRTIELVSIAVVDERGREYYAVSTEFDPSRAIDWVRRNVLDKLPAPASSLWKDRATIRDDLYEFLVEPVRRKTGSHPGERIELWAWIGAYDHVVLAQLWGTMPELPRALPRMTKDLRQRWEDLGRPELPVTPDADMHDALTDAKLNLARWKALEAVRSGRAAGAAAESHR</sequence>
<comment type="function">
    <text evidence="1">Exonuclease that cleaves single-stranded 3' overhangs of double-stranded RNA.</text>
</comment>
<evidence type="ECO:0000256" key="1">
    <source>
        <dbReference type="HAMAP-Rule" id="MF_00977"/>
    </source>
</evidence>
<dbReference type="GO" id="GO:0000287">
    <property type="term" value="F:magnesium ion binding"/>
    <property type="evidence" value="ECO:0007669"/>
    <property type="project" value="UniProtKB-UniRule"/>
</dbReference>
<comment type="caution">
    <text evidence="1">Lacks conserved residue(s) required for the propagation of feature annotation.</text>
</comment>
<feature type="domain" description="3'-5' exoribonuclease Rv2179c-like" evidence="2">
    <location>
        <begin position="4"/>
        <end position="165"/>
    </location>
</feature>
<comment type="cofactor">
    <cofactor evidence="1">
        <name>Mg(2+)</name>
        <dbReference type="ChEBI" id="CHEBI:18420"/>
    </cofactor>
    <text evidence="1">Binds 1 Mg(2+) ion per subunit.</text>
</comment>
<dbReference type="AlphaFoldDB" id="A0A1G6SRP8"/>
<comment type="subunit">
    <text evidence="1">Homodimer.</text>
</comment>
<keyword evidence="1" id="KW-0540">Nuclease</keyword>
<dbReference type="GO" id="GO:0004532">
    <property type="term" value="F:RNA exonuclease activity"/>
    <property type="evidence" value="ECO:0007669"/>
    <property type="project" value="UniProtKB-UniRule"/>
</dbReference>
<dbReference type="HAMAP" id="MF_00977">
    <property type="entry name" value="3_5_Exoribonuc_actinobact"/>
    <property type="match status" value="1"/>
</dbReference>
<accession>A0A1G6SRP8</accession>
<dbReference type="InterPro" id="IPR033390">
    <property type="entry name" value="Rv2179c-like"/>
</dbReference>
<dbReference type="GO" id="GO:0003676">
    <property type="term" value="F:nucleic acid binding"/>
    <property type="evidence" value="ECO:0007669"/>
    <property type="project" value="InterPro"/>
</dbReference>
<dbReference type="RefSeq" id="WP_091029416.1">
    <property type="nucleotide sequence ID" value="NZ_FNAD01000002.1"/>
</dbReference>
<dbReference type="EMBL" id="FNAD01000002">
    <property type="protein sequence ID" value="SDD19489.1"/>
    <property type="molecule type" value="Genomic_DNA"/>
</dbReference>